<dbReference type="Gene3D" id="1.10.10.60">
    <property type="entry name" value="Homeodomain-like"/>
    <property type="match status" value="2"/>
</dbReference>
<dbReference type="InterPro" id="IPR018062">
    <property type="entry name" value="HTH_AraC-typ_CS"/>
</dbReference>
<dbReference type="InterPro" id="IPR018060">
    <property type="entry name" value="HTH_AraC"/>
</dbReference>
<keyword evidence="6" id="KW-1185">Reference proteome</keyword>
<keyword evidence="1" id="KW-0805">Transcription regulation</keyword>
<evidence type="ECO:0000313" key="6">
    <source>
        <dbReference type="Proteomes" id="UP000023541"/>
    </source>
</evidence>
<dbReference type="STRING" id="1317122.ATO12_04305"/>
<dbReference type="GO" id="GO:0043565">
    <property type="term" value="F:sequence-specific DNA binding"/>
    <property type="evidence" value="ECO:0007669"/>
    <property type="project" value="InterPro"/>
</dbReference>
<dbReference type="InterPro" id="IPR011256">
    <property type="entry name" value="Reg_factor_effector_dom_sf"/>
</dbReference>
<protein>
    <recommendedName>
        <fullName evidence="4">HTH araC/xylS-type domain-containing protein</fullName>
    </recommendedName>
</protein>
<dbReference type="OrthoDB" id="9816011at2"/>
<dbReference type="InterPro" id="IPR020449">
    <property type="entry name" value="Tscrpt_reg_AraC-type_HTH"/>
</dbReference>
<dbReference type="PROSITE" id="PS01124">
    <property type="entry name" value="HTH_ARAC_FAMILY_2"/>
    <property type="match status" value="1"/>
</dbReference>
<organism evidence="5 6">
    <name type="scientific">Aquimarina atlantica</name>
    <dbReference type="NCBI Taxonomy" id="1317122"/>
    <lineage>
        <taxon>Bacteria</taxon>
        <taxon>Pseudomonadati</taxon>
        <taxon>Bacteroidota</taxon>
        <taxon>Flavobacteriia</taxon>
        <taxon>Flavobacteriales</taxon>
        <taxon>Flavobacteriaceae</taxon>
        <taxon>Aquimarina</taxon>
    </lineage>
</organism>
<evidence type="ECO:0000259" key="4">
    <source>
        <dbReference type="PROSITE" id="PS01124"/>
    </source>
</evidence>
<feature type="domain" description="HTH araC/xylS-type" evidence="4">
    <location>
        <begin position="11"/>
        <end position="109"/>
    </location>
</feature>
<dbReference type="Pfam" id="PF06445">
    <property type="entry name" value="GyrI-like"/>
    <property type="match status" value="1"/>
</dbReference>
<proteinExistence type="predicted"/>
<dbReference type="PANTHER" id="PTHR40055">
    <property type="entry name" value="TRANSCRIPTIONAL REGULATOR YGIV-RELATED"/>
    <property type="match status" value="1"/>
</dbReference>
<dbReference type="GO" id="GO:0003700">
    <property type="term" value="F:DNA-binding transcription factor activity"/>
    <property type="evidence" value="ECO:0007669"/>
    <property type="project" value="InterPro"/>
</dbReference>
<dbReference type="PANTHER" id="PTHR40055:SF1">
    <property type="entry name" value="TRANSCRIPTIONAL REGULATOR YGIV-RELATED"/>
    <property type="match status" value="1"/>
</dbReference>
<evidence type="ECO:0000256" key="2">
    <source>
        <dbReference type="ARBA" id="ARBA00023125"/>
    </source>
</evidence>
<dbReference type="RefSeq" id="WP_034238930.1">
    <property type="nucleotide sequence ID" value="NZ_AQRA01000001.1"/>
</dbReference>
<evidence type="ECO:0000313" key="5">
    <source>
        <dbReference type="EMBL" id="EZH76018.1"/>
    </source>
</evidence>
<dbReference type="InterPro" id="IPR009057">
    <property type="entry name" value="Homeodomain-like_sf"/>
</dbReference>
<dbReference type="PROSITE" id="PS00041">
    <property type="entry name" value="HTH_ARAC_FAMILY_1"/>
    <property type="match status" value="1"/>
</dbReference>
<dbReference type="SMART" id="SM00342">
    <property type="entry name" value="HTH_ARAC"/>
    <property type="match status" value="1"/>
</dbReference>
<dbReference type="EMBL" id="AQRA01000001">
    <property type="protein sequence ID" value="EZH76018.1"/>
    <property type="molecule type" value="Genomic_DNA"/>
</dbReference>
<dbReference type="SMART" id="SM00871">
    <property type="entry name" value="AraC_E_bind"/>
    <property type="match status" value="1"/>
</dbReference>
<reference evidence="5 6" key="1">
    <citation type="submission" date="2014-04" db="EMBL/GenBank/DDBJ databases">
        <title>Aquimarina sp. 22II-S11-z7 Genome Sequencing.</title>
        <authorList>
            <person name="Lai Q."/>
        </authorList>
    </citation>
    <scope>NUCLEOTIDE SEQUENCE [LARGE SCALE GENOMIC DNA]</scope>
    <source>
        <strain evidence="5 6">22II-S11-z7</strain>
    </source>
</reference>
<dbReference type="Proteomes" id="UP000023541">
    <property type="component" value="Unassembled WGS sequence"/>
</dbReference>
<accession>A0A023C280</accession>
<gene>
    <name evidence="5" type="ORF">ATO12_04305</name>
</gene>
<dbReference type="PRINTS" id="PR00032">
    <property type="entry name" value="HTHARAC"/>
</dbReference>
<dbReference type="eggNOG" id="COG2207">
    <property type="taxonomic scope" value="Bacteria"/>
</dbReference>
<dbReference type="InterPro" id="IPR029442">
    <property type="entry name" value="GyrI-like"/>
</dbReference>
<evidence type="ECO:0000256" key="1">
    <source>
        <dbReference type="ARBA" id="ARBA00023015"/>
    </source>
</evidence>
<dbReference type="AlphaFoldDB" id="A0A023C280"/>
<keyword evidence="3" id="KW-0804">Transcription</keyword>
<dbReference type="SUPFAM" id="SSF46689">
    <property type="entry name" value="Homeodomain-like"/>
    <property type="match status" value="1"/>
</dbReference>
<dbReference type="InterPro" id="IPR050908">
    <property type="entry name" value="SmbC-like"/>
</dbReference>
<evidence type="ECO:0000256" key="3">
    <source>
        <dbReference type="ARBA" id="ARBA00023163"/>
    </source>
</evidence>
<dbReference type="Pfam" id="PF12833">
    <property type="entry name" value="HTH_18"/>
    <property type="match status" value="1"/>
</dbReference>
<name>A0A023C280_9FLAO</name>
<dbReference type="eggNOG" id="COG3449">
    <property type="taxonomic scope" value="Bacteria"/>
</dbReference>
<dbReference type="InterPro" id="IPR010499">
    <property type="entry name" value="AraC_E-bd"/>
</dbReference>
<dbReference type="Gene3D" id="3.20.80.10">
    <property type="entry name" value="Regulatory factor, effector binding domain"/>
    <property type="match status" value="1"/>
</dbReference>
<dbReference type="SUPFAM" id="SSF55136">
    <property type="entry name" value="Probable bacterial effector-binding domain"/>
    <property type="match status" value="1"/>
</dbReference>
<keyword evidence="2" id="KW-0238">DNA-binding</keyword>
<sequence>MGNPTQLERYKKLILYIEERFKNEISKKDIEDISFYSYRNINRIFLALHHETIGQYIKRIKLEKAAEYLKFSSENISDIAYEIGYSDIAAFSKAFKKQFKCSPSSFRNSNKIKQYITQKAIFPLENTQEQILTYEIEEIPGFDILYLTYQGSYENINGIEKTWKQLISYASKHDLLKDETIILGEILDDDEITDTLHCRYNAGIILEKEIDFPLKGLFQTKHIPQQKYAKFIHKGSHESSVDTYNLIYGYWITEVQLEFEDKPTLEFYLNDESDTPEKELLTEIYIPVK</sequence>
<comment type="caution">
    <text evidence="5">The sequence shown here is derived from an EMBL/GenBank/DDBJ whole genome shotgun (WGS) entry which is preliminary data.</text>
</comment>